<dbReference type="OMA" id="GIFLWCI"/>
<keyword evidence="10" id="KW-1185">Reference proteome</keyword>
<dbReference type="GO" id="GO:0098552">
    <property type="term" value="C:side of membrane"/>
    <property type="evidence" value="ECO:0007669"/>
    <property type="project" value="UniProtKB-KW"/>
</dbReference>
<name>A0A835DV04_TETSI</name>
<reference evidence="9 10" key="1">
    <citation type="submission" date="2020-04" db="EMBL/GenBank/DDBJ databases">
        <title>Plant Genome Project.</title>
        <authorList>
            <person name="Zhang R.-G."/>
        </authorList>
    </citation>
    <scope>NUCLEOTIDE SEQUENCE [LARGE SCALE GENOMIC DNA]</scope>
    <source>
        <strain evidence="9">YNK0</strain>
        <tissue evidence="9">Leaf</tissue>
    </source>
</reference>
<dbReference type="PROSITE" id="PS50213">
    <property type="entry name" value="FAS1"/>
    <property type="match status" value="1"/>
</dbReference>
<dbReference type="InterPro" id="IPR036378">
    <property type="entry name" value="FAS1_dom_sf"/>
</dbReference>
<sequence>MTHRSSLTLLAVPNNFLRSSDLLQRYSPANVADVIRYHVLLQYLSWSELRQIPSAGKLVTTLYQTTGHATNNLGAVNLTRNPIDGTVYVPSPVAYSPSNATILSLAKTVPYNVSIFIVNSILIPYRFDLMASENQPNITRVLKDGRHFNVAASMLTASGVVEEIEADERGAGITVFAPTDEAFADLPTTERLQSLPAQRKAAVLKFHVLHPYYPLGTLESIVNPVQPTLATEEMEAGTFTLNITRVNGSVAIDTGIVQALITQTVFYQNPVSIFAKE</sequence>
<evidence type="ECO:0000313" key="10">
    <source>
        <dbReference type="Proteomes" id="UP000655225"/>
    </source>
</evidence>
<dbReference type="PANTHER" id="PTHR32382:SF0">
    <property type="entry name" value="FASCICLIN-LIKE ARABINOGALACTAN PROTEIN 4"/>
    <property type="match status" value="1"/>
</dbReference>
<evidence type="ECO:0000259" key="8">
    <source>
        <dbReference type="PROSITE" id="PS50213"/>
    </source>
</evidence>
<evidence type="ECO:0000256" key="5">
    <source>
        <dbReference type="ARBA" id="ARBA00022729"/>
    </source>
</evidence>
<keyword evidence="3" id="KW-1003">Cell membrane</keyword>
<organism evidence="9 10">
    <name type="scientific">Tetracentron sinense</name>
    <name type="common">Spur-leaf</name>
    <dbReference type="NCBI Taxonomy" id="13715"/>
    <lineage>
        <taxon>Eukaryota</taxon>
        <taxon>Viridiplantae</taxon>
        <taxon>Streptophyta</taxon>
        <taxon>Embryophyta</taxon>
        <taxon>Tracheophyta</taxon>
        <taxon>Spermatophyta</taxon>
        <taxon>Magnoliopsida</taxon>
        <taxon>Trochodendrales</taxon>
        <taxon>Trochodendraceae</taxon>
        <taxon>Tetracentron</taxon>
    </lineage>
</organism>
<dbReference type="OrthoDB" id="286301at2759"/>
<dbReference type="FunFam" id="2.30.180.10:FF:000013">
    <property type="entry name" value="Fasciclin-like arabinogalactan protein 4"/>
    <property type="match status" value="1"/>
</dbReference>
<evidence type="ECO:0000256" key="7">
    <source>
        <dbReference type="ARBA" id="ARBA00023288"/>
    </source>
</evidence>
<keyword evidence="7" id="KW-0449">Lipoprotein</keyword>
<dbReference type="AlphaFoldDB" id="A0A835DV04"/>
<accession>A0A835DV04</accession>
<dbReference type="EMBL" id="JABCRI010000001">
    <property type="protein sequence ID" value="KAF8413447.1"/>
    <property type="molecule type" value="Genomic_DNA"/>
</dbReference>
<dbReference type="InterPro" id="IPR033254">
    <property type="entry name" value="Plant_FLA"/>
</dbReference>
<dbReference type="Proteomes" id="UP000655225">
    <property type="component" value="Unassembled WGS sequence"/>
</dbReference>
<dbReference type="Pfam" id="PF02469">
    <property type="entry name" value="Fasciclin"/>
    <property type="match status" value="1"/>
</dbReference>
<keyword evidence="6" id="KW-0472">Membrane</keyword>
<evidence type="ECO:0000313" key="9">
    <source>
        <dbReference type="EMBL" id="KAF8413447.1"/>
    </source>
</evidence>
<evidence type="ECO:0000256" key="2">
    <source>
        <dbReference type="ARBA" id="ARBA00007843"/>
    </source>
</evidence>
<evidence type="ECO:0000256" key="1">
    <source>
        <dbReference type="ARBA" id="ARBA00004609"/>
    </source>
</evidence>
<dbReference type="GO" id="GO:0009825">
    <property type="term" value="P:multidimensional cell growth"/>
    <property type="evidence" value="ECO:0007669"/>
    <property type="project" value="TreeGrafter"/>
</dbReference>
<keyword evidence="4" id="KW-0325">Glycoprotein</keyword>
<dbReference type="PANTHER" id="PTHR32382">
    <property type="entry name" value="FASCICLIN-LIKE ARABINOGALACTAN PROTEIN"/>
    <property type="match status" value="1"/>
</dbReference>
<comment type="similarity">
    <text evidence="2">Belongs to the fasciclin-like AGP family.</text>
</comment>
<feature type="domain" description="FAS1" evidence="8">
    <location>
        <begin position="135"/>
        <end position="277"/>
    </location>
</feature>
<dbReference type="GO" id="GO:0009738">
    <property type="term" value="P:abscisic acid-activated signaling pathway"/>
    <property type="evidence" value="ECO:0007669"/>
    <property type="project" value="TreeGrafter"/>
</dbReference>
<dbReference type="SMART" id="SM00554">
    <property type="entry name" value="FAS1"/>
    <property type="match status" value="2"/>
</dbReference>
<keyword evidence="4" id="KW-0336">GPI-anchor</keyword>
<dbReference type="SUPFAM" id="SSF82153">
    <property type="entry name" value="FAS1 domain"/>
    <property type="match status" value="2"/>
</dbReference>
<comment type="subcellular location">
    <subcellularLocation>
        <location evidence="1">Cell membrane</location>
        <topology evidence="1">Lipid-anchor</topology>
        <topology evidence="1">GPI-anchor</topology>
    </subcellularLocation>
</comment>
<comment type="caution">
    <text evidence="9">The sequence shown here is derived from an EMBL/GenBank/DDBJ whole genome shotgun (WGS) entry which is preliminary data.</text>
</comment>
<dbReference type="GO" id="GO:0005886">
    <property type="term" value="C:plasma membrane"/>
    <property type="evidence" value="ECO:0007669"/>
    <property type="project" value="UniProtKB-SubCell"/>
</dbReference>
<proteinExistence type="inferred from homology"/>
<dbReference type="GO" id="GO:0048354">
    <property type="term" value="P:mucilage biosynthetic process involved in seed coat development"/>
    <property type="evidence" value="ECO:0007669"/>
    <property type="project" value="TreeGrafter"/>
</dbReference>
<evidence type="ECO:0000256" key="4">
    <source>
        <dbReference type="ARBA" id="ARBA00022622"/>
    </source>
</evidence>
<evidence type="ECO:0000256" key="6">
    <source>
        <dbReference type="ARBA" id="ARBA00023136"/>
    </source>
</evidence>
<keyword evidence="5" id="KW-0732">Signal</keyword>
<dbReference type="InterPro" id="IPR000782">
    <property type="entry name" value="FAS1_domain"/>
</dbReference>
<gene>
    <name evidence="9" type="ORF">HHK36_001434</name>
</gene>
<protein>
    <recommendedName>
        <fullName evidence="8">FAS1 domain-containing protein</fullName>
    </recommendedName>
</protein>
<dbReference type="Gene3D" id="2.30.180.10">
    <property type="entry name" value="FAS1 domain"/>
    <property type="match status" value="1"/>
</dbReference>
<evidence type="ECO:0000256" key="3">
    <source>
        <dbReference type="ARBA" id="ARBA00022475"/>
    </source>
</evidence>